<comment type="caution">
    <text evidence="1">The sequence shown here is derived from an EMBL/GenBank/DDBJ whole genome shotgun (WGS) entry which is preliminary data.</text>
</comment>
<evidence type="ECO:0000313" key="1">
    <source>
        <dbReference type="EMBL" id="MFC7090884.1"/>
    </source>
</evidence>
<gene>
    <name evidence="1" type="ORF">ACFQH5_15125</name>
</gene>
<accession>A0ABW2F104</accession>
<organism evidence="1 2">
    <name type="scientific">Halomonas salifodinae</name>
    <dbReference type="NCBI Taxonomy" id="438745"/>
    <lineage>
        <taxon>Bacteria</taxon>
        <taxon>Pseudomonadati</taxon>
        <taxon>Pseudomonadota</taxon>
        <taxon>Gammaproteobacteria</taxon>
        <taxon>Oceanospirillales</taxon>
        <taxon>Halomonadaceae</taxon>
        <taxon>Halomonas</taxon>
    </lineage>
</organism>
<dbReference type="EMBL" id="JBHSZP010000029">
    <property type="protein sequence ID" value="MFC7090884.1"/>
    <property type="molecule type" value="Genomic_DNA"/>
</dbReference>
<proteinExistence type="predicted"/>
<protein>
    <submittedName>
        <fullName evidence="1">Uncharacterized protein</fullName>
    </submittedName>
</protein>
<keyword evidence="2" id="KW-1185">Reference proteome</keyword>
<sequence>MSLAPLLAGVDAPDAPWNALVVDHVSTAPGDTAKPFRRSQSV</sequence>
<evidence type="ECO:0000313" key="2">
    <source>
        <dbReference type="Proteomes" id="UP001596411"/>
    </source>
</evidence>
<name>A0ABW2F104_9GAMM</name>
<reference evidence="2" key="1">
    <citation type="journal article" date="2019" name="Int. J. Syst. Evol. Microbiol.">
        <title>The Global Catalogue of Microorganisms (GCM) 10K type strain sequencing project: providing services to taxonomists for standard genome sequencing and annotation.</title>
        <authorList>
            <consortium name="The Broad Institute Genomics Platform"/>
            <consortium name="The Broad Institute Genome Sequencing Center for Infectious Disease"/>
            <person name="Wu L."/>
            <person name="Ma J."/>
        </authorList>
    </citation>
    <scope>NUCLEOTIDE SEQUENCE [LARGE SCALE GENOMIC DNA]</scope>
    <source>
        <strain evidence="2">CGMCC 1.13666</strain>
    </source>
</reference>
<dbReference type="RefSeq" id="WP_379730100.1">
    <property type="nucleotide sequence ID" value="NZ_JBHSZP010000029.1"/>
</dbReference>
<dbReference type="Proteomes" id="UP001596411">
    <property type="component" value="Unassembled WGS sequence"/>
</dbReference>